<dbReference type="InterPro" id="IPR038614">
    <property type="entry name" value="GK_N_sf"/>
</dbReference>
<dbReference type="InterPro" id="IPR039760">
    <property type="entry name" value="MOFRL_protein"/>
</dbReference>
<dbReference type="Gene3D" id="3.40.1480.10">
    <property type="entry name" value="MOFRL domain"/>
    <property type="match status" value="1"/>
</dbReference>
<feature type="domain" description="MOFRL-associated" evidence="2">
    <location>
        <begin position="11"/>
        <end position="233"/>
    </location>
</feature>
<protein>
    <submittedName>
        <fullName evidence="3">Glycerate kinase</fullName>
    </submittedName>
</protein>
<keyword evidence="3" id="KW-0808">Transferase</keyword>
<gene>
    <name evidence="3" type="ORF">NFI95_03840</name>
</gene>
<dbReference type="Gene3D" id="3.40.50.10180">
    <property type="entry name" value="Glycerate kinase, MOFRL-like N-terminal domain"/>
    <property type="match status" value="1"/>
</dbReference>
<dbReference type="InterPro" id="IPR007835">
    <property type="entry name" value="MOFRL"/>
</dbReference>
<dbReference type="Pfam" id="PF05161">
    <property type="entry name" value="MOFRL"/>
    <property type="match status" value="1"/>
</dbReference>
<evidence type="ECO:0000313" key="3">
    <source>
        <dbReference type="EMBL" id="MCQ8277580.1"/>
    </source>
</evidence>
<dbReference type="Proteomes" id="UP001524587">
    <property type="component" value="Unassembled WGS sequence"/>
</dbReference>
<comment type="caution">
    <text evidence="3">The sequence shown here is derived from an EMBL/GenBank/DDBJ whole genome shotgun (WGS) entry which is preliminary data.</text>
</comment>
<evidence type="ECO:0000259" key="2">
    <source>
        <dbReference type="Pfam" id="PF13660"/>
    </source>
</evidence>
<dbReference type="InterPro" id="IPR037035">
    <property type="entry name" value="GK-like_C_sf"/>
</dbReference>
<dbReference type="PANTHER" id="PTHR12227">
    <property type="entry name" value="GLYCERATE KINASE"/>
    <property type="match status" value="1"/>
</dbReference>
<organism evidence="3 4">
    <name type="scientific">Endosaccharibacter trunci</name>
    <dbReference type="NCBI Taxonomy" id="2812733"/>
    <lineage>
        <taxon>Bacteria</taxon>
        <taxon>Pseudomonadati</taxon>
        <taxon>Pseudomonadota</taxon>
        <taxon>Alphaproteobacteria</taxon>
        <taxon>Acetobacterales</taxon>
        <taxon>Acetobacteraceae</taxon>
        <taxon>Endosaccharibacter</taxon>
    </lineage>
</organism>
<dbReference type="SUPFAM" id="SSF82544">
    <property type="entry name" value="GckA/TtuD-like"/>
    <property type="match status" value="1"/>
</dbReference>
<dbReference type="PANTHER" id="PTHR12227:SF0">
    <property type="entry name" value="GLYCERATE KINASE"/>
    <property type="match status" value="1"/>
</dbReference>
<accession>A0ABT1W3Y4</accession>
<keyword evidence="4" id="KW-1185">Reference proteome</keyword>
<sequence>MRPVNNEAAFLRSLFDAAVAAADPALTLERHLPEKPRSGRCVVVGGGKASARMAAALERCWPDVRIEGAVAVPAGQDRAGCNRITVLDASHPKPDERSEQAGRRMLELVRGLEPDDLVLALVSGGGSALLAVPAPGITLEQKSALTSALLRSGAAIGEINLVRRQLSAIKNGALAVAAAPARVVTLLISDIPGDNPADIASGPTLPGRGNGADALRVLHHYRIAVPEAVRALLDRMTGAATDLPDSDIRMLATPFASLEAAASRARAGGITPIVLGDALEGESRELGRLLAGIARSVREHGAPLPAPCVLLSGGETTVSIGDGPAGRGGRNTEAALAFALSAPSGCWALMADTDGIDGDSDAAGAIVRPDTLRRAAGIGLDPHALLTGHDSNRFFDALGDLVRTGPTGTNVNDFRAVLVP</sequence>
<feature type="domain" description="MOFRL" evidence="1">
    <location>
        <begin position="308"/>
        <end position="413"/>
    </location>
</feature>
<dbReference type="InterPro" id="IPR025286">
    <property type="entry name" value="MOFRL_assoc_dom"/>
</dbReference>
<keyword evidence="3" id="KW-0418">Kinase</keyword>
<dbReference type="EMBL" id="JAMSKV010000002">
    <property type="protein sequence ID" value="MCQ8277580.1"/>
    <property type="molecule type" value="Genomic_DNA"/>
</dbReference>
<dbReference type="GO" id="GO:0016301">
    <property type="term" value="F:kinase activity"/>
    <property type="evidence" value="ECO:0007669"/>
    <property type="project" value="UniProtKB-KW"/>
</dbReference>
<reference evidence="3 4" key="1">
    <citation type="submission" date="2022-06" db="EMBL/GenBank/DDBJ databases">
        <title>Endosaccharibacter gen. nov., sp. nov., endophytic bacteria isolated from sugarcane.</title>
        <authorList>
            <person name="Pitiwittayakul N."/>
            <person name="Yukphan P."/>
            <person name="Charoenyingcharoen P."/>
            <person name="Tanasupawat S."/>
        </authorList>
    </citation>
    <scope>NUCLEOTIDE SEQUENCE [LARGE SCALE GENOMIC DNA]</scope>
    <source>
        <strain evidence="3 4">KSS8</strain>
    </source>
</reference>
<evidence type="ECO:0000259" key="1">
    <source>
        <dbReference type="Pfam" id="PF05161"/>
    </source>
</evidence>
<proteinExistence type="predicted"/>
<dbReference type="Pfam" id="PF13660">
    <property type="entry name" value="DUF4147"/>
    <property type="match status" value="1"/>
</dbReference>
<name>A0ABT1W3Y4_9PROT</name>
<evidence type="ECO:0000313" key="4">
    <source>
        <dbReference type="Proteomes" id="UP001524587"/>
    </source>
</evidence>